<feature type="domain" description="Glycosyl hydrolase family 13 catalytic" evidence="16">
    <location>
        <begin position="112"/>
        <end position="460"/>
    </location>
</feature>
<evidence type="ECO:0000256" key="13">
    <source>
        <dbReference type="NCBIfam" id="TIGR02402"/>
    </source>
</evidence>
<keyword evidence="7 14" id="KW-0378">Hydrolase</keyword>
<keyword evidence="18" id="KW-1185">Reference proteome</keyword>
<comment type="caution">
    <text evidence="17">The sequence shown here is derived from an EMBL/GenBank/DDBJ whole genome shotgun (WGS) entry which is preliminary data.</text>
</comment>
<evidence type="ECO:0000256" key="14">
    <source>
        <dbReference type="PIRNR" id="PIRNR006337"/>
    </source>
</evidence>
<dbReference type="NCBIfam" id="TIGR02402">
    <property type="entry name" value="trehalose_TreZ"/>
    <property type="match status" value="1"/>
</dbReference>
<sequence>MPIGAEPQPGGGVHFRVWAPLPDTIVLVVDGIAHELAAEDGGYRSAFVTDARVGSRYGFRLDGHETPLPDPASRSQPDGPHGLSCVVDPSAYRWRDEAWRGVRGGDPHVITEIHIGTFTAEGTYAAASAKLPLLKEVGITVIELMPVAEFPGRFGWGYDGVDLFAPTRLYGTPDDLRAFVDTAHGLGLGVIMDVVYNHFGPDANYLPCFSKTYLTGRYDNEWGDAINFDGPGAAPVREFVRENAAYWVREFHLDGLRLDATQQIFDASEISIVAELTAAARTAAGGRSVLVVAENERQEARLVRPREQGGDGLDGVWHEDLHHTAHVALTGRAEAYYSDYTGSARELLACVKHGFLYQGQRSTWQKKPRGMPSLDLPSHQRITFLENHDQVANSAFGRRMVDLADVARLRVLTALLLLGPGTPMLFQGQEFFSSTPFLYFADHKPDLAAAVQTGRRAFLMQFPSVAAVETDRPGAPETFEKSRLDWAERDRNAQALALHRDLITLRRADPGLSTYERLDGAVLSDDAFLVRFFCGGAVASADRLLIVNVGREVAPRIVPEPLLAPPPGRDWRMLWSSEDAAYGGDGARSPLAADGAWVFPGRTAVLMEAVPVVDRA</sequence>
<comment type="subcellular location">
    <subcellularLocation>
        <location evidence="1">Cytoplasm</location>
    </subcellularLocation>
</comment>
<dbReference type="InterPro" id="IPR014756">
    <property type="entry name" value="Ig_E-set"/>
</dbReference>
<evidence type="ECO:0000256" key="5">
    <source>
        <dbReference type="ARBA" id="ARBA00015938"/>
    </source>
</evidence>
<evidence type="ECO:0000256" key="8">
    <source>
        <dbReference type="ARBA" id="ARBA00023277"/>
    </source>
</evidence>
<dbReference type="SMART" id="SM00642">
    <property type="entry name" value="Aamy"/>
    <property type="match status" value="1"/>
</dbReference>
<evidence type="ECO:0000256" key="10">
    <source>
        <dbReference type="ARBA" id="ARBA00032057"/>
    </source>
</evidence>
<evidence type="ECO:0000256" key="15">
    <source>
        <dbReference type="SAM" id="MobiDB-lite"/>
    </source>
</evidence>
<dbReference type="PANTHER" id="PTHR43651:SF11">
    <property type="entry name" value="MALTO-OLIGOSYLTREHALOSE TREHALOHYDROLASE"/>
    <property type="match status" value="1"/>
</dbReference>
<evidence type="ECO:0000313" key="17">
    <source>
        <dbReference type="EMBL" id="MDC7784691.1"/>
    </source>
</evidence>
<comment type="catalytic activity">
    <reaction evidence="12 14">
        <text>hydrolysis of (1-&gt;4)-alpha-D-glucosidic linkage in 4-alpha-D-[(1-&gt;4)-alpha-D-glucanosyl]n trehalose to yield trehalose and (1-&gt;4)-alpha-D-glucan.</text>
        <dbReference type="EC" id="3.2.1.141"/>
    </reaction>
</comment>
<dbReference type="EMBL" id="JAQQLI010000003">
    <property type="protein sequence ID" value="MDC7784691.1"/>
    <property type="molecule type" value="Genomic_DNA"/>
</dbReference>
<dbReference type="InterPro" id="IPR013783">
    <property type="entry name" value="Ig-like_fold"/>
</dbReference>
<dbReference type="InterPro" id="IPR017853">
    <property type="entry name" value="GH"/>
</dbReference>
<evidence type="ECO:0000256" key="3">
    <source>
        <dbReference type="ARBA" id="ARBA00008061"/>
    </source>
</evidence>
<dbReference type="Gene3D" id="2.60.40.10">
    <property type="entry name" value="Immunoglobulins"/>
    <property type="match status" value="1"/>
</dbReference>
<dbReference type="InterPro" id="IPR012768">
    <property type="entry name" value="Trehalose_TreZ"/>
</dbReference>
<reference evidence="17" key="1">
    <citation type="journal article" date="2023" name="Microbiol Resour">
        <title>Genome Sequences of Rhodoplanes serenus and Two Thermotolerant Strains, Rhodoplanes tepidamans and 'Rhodoplanes cryptolactis,' Further Refine the Genus.</title>
        <authorList>
            <person name="Rayyan A.A."/>
            <person name="Kyndt J.A."/>
        </authorList>
    </citation>
    <scope>NUCLEOTIDE SEQUENCE</scope>
    <source>
        <strain evidence="17">DSM 9987</strain>
    </source>
</reference>
<evidence type="ECO:0000259" key="16">
    <source>
        <dbReference type="SMART" id="SM00642"/>
    </source>
</evidence>
<evidence type="ECO:0000256" key="11">
    <source>
        <dbReference type="ARBA" id="ARBA00033284"/>
    </source>
</evidence>
<name>A0ABT5J4Z9_RHOTP</name>
<dbReference type="Gene3D" id="3.20.20.80">
    <property type="entry name" value="Glycosidases"/>
    <property type="match status" value="1"/>
</dbReference>
<gene>
    <name evidence="17" type="primary">treZ</name>
    <name evidence="17" type="ORF">PQJ73_03260</name>
</gene>
<evidence type="ECO:0000256" key="12">
    <source>
        <dbReference type="ARBA" id="ARBA00034013"/>
    </source>
</evidence>
<dbReference type="CDD" id="cd11325">
    <property type="entry name" value="AmyAc_GTHase"/>
    <property type="match status" value="1"/>
</dbReference>
<dbReference type="InterPro" id="IPR006047">
    <property type="entry name" value="GH13_cat_dom"/>
</dbReference>
<evidence type="ECO:0000256" key="7">
    <source>
        <dbReference type="ARBA" id="ARBA00022801"/>
    </source>
</evidence>
<evidence type="ECO:0000256" key="1">
    <source>
        <dbReference type="ARBA" id="ARBA00004496"/>
    </source>
</evidence>
<dbReference type="EC" id="3.2.1.141" evidence="4 13"/>
<evidence type="ECO:0000256" key="6">
    <source>
        <dbReference type="ARBA" id="ARBA00022490"/>
    </source>
</evidence>
<proteinExistence type="inferred from homology"/>
<dbReference type="Gene3D" id="1.10.10.760">
    <property type="entry name" value="E-set domains of sugar-utilizing enzymes"/>
    <property type="match status" value="1"/>
</dbReference>
<dbReference type="RefSeq" id="WP_272775540.1">
    <property type="nucleotide sequence ID" value="NZ_JAQQLI010000003.1"/>
</dbReference>
<dbReference type="PIRSF" id="PIRSF006337">
    <property type="entry name" value="Trehalose_TreZ"/>
    <property type="match status" value="1"/>
</dbReference>
<comment type="similarity">
    <text evidence="3 14">Belongs to the glycosyl hydrolase 13 family.</text>
</comment>
<dbReference type="Proteomes" id="UP001165652">
    <property type="component" value="Unassembled WGS sequence"/>
</dbReference>
<dbReference type="CDD" id="cd02853">
    <property type="entry name" value="E_set_MTHase_like_N"/>
    <property type="match status" value="1"/>
</dbReference>
<dbReference type="SUPFAM" id="SSF81296">
    <property type="entry name" value="E set domains"/>
    <property type="match status" value="1"/>
</dbReference>
<comment type="pathway">
    <text evidence="2 14">Glycan biosynthesis; trehalose biosynthesis.</text>
</comment>
<reference evidence="17" key="2">
    <citation type="submission" date="2023-02" db="EMBL/GenBank/DDBJ databases">
        <authorList>
            <person name="Rayyan A."/>
            <person name="Meyer T."/>
            <person name="Kyndt J.A."/>
        </authorList>
    </citation>
    <scope>NUCLEOTIDE SEQUENCE</scope>
    <source>
        <strain evidence="17">DSM 9987</strain>
    </source>
</reference>
<protein>
    <recommendedName>
        <fullName evidence="5 13">Malto-oligosyltrehalose trehalohydrolase</fullName>
        <shortName evidence="14">MTHase</shortName>
        <ecNumber evidence="4 13">3.2.1.141</ecNumber>
    </recommendedName>
    <alternativeName>
        <fullName evidence="11 14">4-alpha-D-((1-&gt;4)-alpha-D-glucano)trehalose trehalohydrolase</fullName>
    </alternativeName>
    <alternativeName>
        <fullName evidence="10 14">Maltooligosyl trehalose trehalohydrolase</fullName>
    </alternativeName>
</protein>
<dbReference type="SUPFAM" id="SSF51445">
    <property type="entry name" value="(Trans)glycosidases"/>
    <property type="match status" value="1"/>
</dbReference>
<keyword evidence="8" id="KW-0119">Carbohydrate metabolism</keyword>
<organism evidence="17 18">
    <name type="scientific">Rhodoplanes tepidamans</name>
    <name type="common">Rhodoplanes cryptolactis</name>
    <dbReference type="NCBI Taxonomy" id="200616"/>
    <lineage>
        <taxon>Bacteria</taxon>
        <taxon>Pseudomonadati</taxon>
        <taxon>Pseudomonadota</taxon>
        <taxon>Alphaproteobacteria</taxon>
        <taxon>Hyphomicrobiales</taxon>
        <taxon>Nitrobacteraceae</taxon>
        <taxon>Rhodoplanes</taxon>
    </lineage>
</organism>
<evidence type="ECO:0000256" key="4">
    <source>
        <dbReference type="ARBA" id="ARBA00012268"/>
    </source>
</evidence>
<dbReference type="PANTHER" id="PTHR43651">
    <property type="entry name" value="1,4-ALPHA-GLUCAN-BRANCHING ENZYME"/>
    <property type="match status" value="1"/>
</dbReference>
<evidence type="ECO:0000256" key="2">
    <source>
        <dbReference type="ARBA" id="ARBA00005199"/>
    </source>
</evidence>
<keyword evidence="6" id="KW-0963">Cytoplasm</keyword>
<keyword evidence="9 14" id="KW-0326">Glycosidase</keyword>
<accession>A0ABT5J4Z9</accession>
<dbReference type="Pfam" id="PF00128">
    <property type="entry name" value="Alpha-amylase"/>
    <property type="match status" value="1"/>
</dbReference>
<evidence type="ECO:0000256" key="9">
    <source>
        <dbReference type="ARBA" id="ARBA00023295"/>
    </source>
</evidence>
<evidence type="ECO:0000313" key="18">
    <source>
        <dbReference type="Proteomes" id="UP001165652"/>
    </source>
</evidence>
<dbReference type="InterPro" id="IPR044901">
    <property type="entry name" value="Trehalose_TreZ_E-set_sf"/>
</dbReference>
<feature type="region of interest" description="Disordered" evidence="15">
    <location>
        <begin position="64"/>
        <end position="83"/>
    </location>
</feature>